<organism evidence="1">
    <name type="scientific">Candidatus Syntropharchaeum butanivorans</name>
    <dbReference type="NCBI Taxonomy" id="1839936"/>
    <lineage>
        <taxon>Archaea</taxon>
        <taxon>Methanobacteriati</taxon>
        <taxon>Methanobacteriota</taxon>
        <taxon>Stenosarchaea group</taxon>
        <taxon>Methanomicrobia</taxon>
        <taxon>Methanosarcinales</taxon>
        <taxon>ANME-2 cluster</taxon>
        <taxon>Candidatus Syntropharchaeum</taxon>
    </lineage>
</organism>
<reference evidence="1" key="1">
    <citation type="journal article" date="2020" name="mSystems">
        <title>Genome- and Community-Level Interaction Insights into Carbon Utilization and Element Cycling Functions of Hydrothermarchaeota in Hydrothermal Sediment.</title>
        <authorList>
            <person name="Zhou Z."/>
            <person name="Liu Y."/>
            <person name="Xu W."/>
            <person name="Pan J."/>
            <person name="Luo Z.H."/>
            <person name="Li M."/>
        </authorList>
    </citation>
    <scope>NUCLEOTIDE SEQUENCE [LARGE SCALE GENOMIC DNA]</scope>
    <source>
        <strain evidence="1">HyVt-185</strain>
    </source>
</reference>
<dbReference type="GO" id="GO:0097588">
    <property type="term" value="P:archaeal or bacterial-type flagellum-dependent cell motility"/>
    <property type="evidence" value="ECO:0007669"/>
    <property type="project" value="InterPro"/>
</dbReference>
<sequence length="144" mass="15683">MGFSVSMAFAIFLVGFLALSTILVSSYDYRSGLIDNAERVRHERMVKELQTDLEIVTTDYNDSQDILTIDVKNTGSTVLNASKVDVLLDGELETANITSLKVNGVDSSVWSPEDTLQIKISGVAANPTRIKVIAENGISDYYGS</sequence>
<gene>
    <name evidence="1" type="ORF">ENG09_06770</name>
</gene>
<dbReference type="InterPro" id="IPR002774">
    <property type="entry name" value="Flagellin_arc-type"/>
</dbReference>
<dbReference type="PANTHER" id="PTHR42200:SF2">
    <property type="entry name" value="ARCHAEAL FLAGELLA-RELATED PROTEIN F"/>
    <property type="match status" value="1"/>
</dbReference>
<dbReference type="EMBL" id="DQZR01000283">
    <property type="protein sequence ID" value="HDM36924.1"/>
    <property type="molecule type" value="Genomic_DNA"/>
</dbReference>
<protein>
    <recommendedName>
        <fullName evidence="2">Flagellin</fullName>
    </recommendedName>
</protein>
<proteinExistence type="predicted"/>
<dbReference type="GO" id="GO:0005198">
    <property type="term" value="F:structural molecule activity"/>
    <property type="evidence" value="ECO:0007669"/>
    <property type="project" value="InterPro"/>
</dbReference>
<dbReference type="Pfam" id="PF01917">
    <property type="entry name" value="Flagellin_arch-type"/>
    <property type="match status" value="1"/>
</dbReference>
<evidence type="ECO:0008006" key="2">
    <source>
        <dbReference type="Google" id="ProtNLM"/>
    </source>
</evidence>
<dbReference type="PANTHER" id="PTHR42200">
    <property type="entry name" value="ARCHAEAL FLAGELLA-RELATED PROTEIN F-RELATED"/>
    <property type="match status" value="1"/>
</dbReference>
<comment type="caution">
    <text evidence="1">The sequence shown here is derived from an EMBL/GenBank/DDBJ whole genome shotgun (WGS) entry which is preliminary data.</text>
</comment>
<name>A0A7C0X3E7_9EURY</name>
<evidence type="ECO:0000313" key="1">
    <source>
        <dbReference type="EMBL" id="HDM36924.1"/>
    </source>
</evidence>
<accession>A0A7C0X3E7</accession>
<dbReference type="AlphaFoldDB" id="A0A7C0X3E7"/>
<dbReference type="Proteomes" id="UP000885863">
    <property type="component" value="Unassembled WGS sequence"/>
</dbReference>